<evidence type="ECO:0000313" key="1">
    <source>
        <dbReference type="EMBL" id="VAW27998.1"/>
    </source>
</evidence>
<protein>
    <submittedName>
        <fullName evidence="1">Uncharacterized protein</fullName>
    </submittedName>
</protein>
<gene>
    <name evidence="1" type="ORF">MNBD_BACTEROID06-1197</name>
</gene>
<organism evidence="1">
    <name type="scientific">hydrothermal vent metagenome</name>
    <dbReference type="NCBI Taxonomy" id="652676"/>
    <lineage>
        <taxon>unclassified sequences</taxon>
        <taxon>metagenomes</taxon>
        <taxon>ecological metagenomes</taxon>
    </lineage>
</organism>
<accession>A0A3B0UC07</accession>
<proteinExistence type="predicted"/>
<name>A0A3B0UC07_9ZZZZ</name>
<dbReference type="EMBL" id="UOES01000334">
    <property type="protein sequence ID" value="VAW27998.1"/>
    <property type="molecule type" value="Genomic_DNA"/>
</dbReference>
<dbReference type="Gene3D" id="2.60.120.560">
    <property type="entry name" value="Exo-inulinase, domain 1"/>
    <property type="match status" value="1"/>
</dbReference>
<dbReference type="AlphaFoldDB" id="A0A3B0UC07"/>
<reference evidence="1" key="1">
    <citation type="submission" date="2018-06" db="EMBL/GenBank/DDBJ databases">
        <authorList>
            <person name="Zhirakovskaya E."/>
        </authorList>
    </citation>
    <scope>NUCLEOTIDE SEQUENCE</scope>
</reference>
<sequence>MDFKEVELPADWFTLTVTTVGSHFKGYLNDKMITHGHADEMAAGYVGMSASGNSMLSVKK</sequence>